<sequence length="48" mass="5657">MRELPMQDDSTMDRYRDFRTDDEARTQATVEKAEEAKDSEAKKDDSED</sequence>
<keyword evidence="3" id="KW-1185">Reference proteome</keyword>
<evidence type="ECO:0000256" key="1">
    <source>
        <dbReference type="SAM" id="MobiDB-lite"/>
    </source>
</evidence>
<dbReference type="Proteomes" id="UP000536835">
    <property type="component" value="Unassembled WGS sequence"/>
</dbReference>
<gene>
    <name evidence="2" type="ORF">HK107_05510</name>
</gene>
<accession>A0A7Y3RLJ9</accession>
<dbReference type="EMBL" id="JABFCX010000002">
    <property type="protein sequence ID" value="NNU15776.1"/>
    <property type="molecule type" value="Genomic_DNA"/>
</dbReference>
<protein>
    <submittedName>
        <fullName evidence="2">Uncharacterized protein</fullName>
    </submittedName>
</protein>
<evidence type="ECO:0000313" key="2">
    <source>
        <dbReference type="EMBL" id="NNU15776.1"/>
    </source>
</evidence>
<dbReference type="RefSeq" id="WP_173197472.1">
    <property type="nucleotide sequence ID" value="NZ_JABFCX010000002.1"/>
</dbReference>
<feature type="region of interest" description="Disordered" evidence="1">
    <location>
        <begin position="1"/>
        <end position="48"/>
    </location>
</feature>
<proteinExistence type="predicted"/>
<evidence type="ECO:0000313" key="3">
    <source>
        <dbReference type="Proteomes" id="UP000536835"/>
    </source>
</evidence>
<name>A0A7Y3RLJ9_9PROT</name>
<organism evidence="2 3">
    <name type="scientific">Parvularcula mediterranea</name>
    <dbReference type="NCBI Taxonomy" id="2732508"/>
    <lineage>
        <taxon>Bacteria</taxon>
        <taxon>Pseudomonadati</taxon>
        <taxon>Pseudomonadota</taxon>
        <taxon>Alphaproteobacteria</taxon>
        <taxon>Parvularculales</taxon>
        <taxon>Parvularculaceae</taxon>
        <taxon>Parvularcula</taxon>
    </lineage>
</organism>
<dbReference type="AlphaFoldDB" id="A0A7Y3RLJ9"/>
<comment type="caution">
    <text evidence="2">The sequence shown here is derived from an EMBL/GenBank/DDBJ whole genome shotgun (WGS) entry which is preliminary data.</text>
</comment>
<reference evidence="2 3" key="1">
    <citation type="submission" date="2020-05" db="EMBL/GenBank/DDBJ databases">
        <title>Parvularcula mediterraneae sp. nov., isolated from polypropylene straw from shallow seawater of the seashore of Laganas in Zakynthos island, Greece.</title>
        <authorList>
            <person name="Szabo I."/>
            <person name="Al-Omari J."/>
            <person name="Rado J."/>
            <person name="Szerdahelyi G.S."/>
        </authorList>
    </citation>
    <scope>NUCLEOTIDE SEQUENCE [LARGE SCALE GENOMIC DNA]</scope>
    <source>
        <strain evidence="2 3">ZS-1/3</strain>
    </source>
</reference>